<organism evidence="2 3">
    <name type="scientific">Kineosporia babensis</name>
    <dbReference type="NCBI Taxonomy" id="499548"/>
    <lineage>
        <taxon>Bacteria</taxon>
        <taxon>Bacillati</taxon>
        <taxon>Actinomycetota</taxon>
        <taxon>Actinomycetes</taxon>
        <taxon>Kineosporiales</taxon>
        <taxon>Kineosporiaceae</taxon>
        <taxon>Kineosporia</taxon>
    </lineage>
</organism>
<protein>
    <submittedName>
        <fullName evidence="2">Uncharacterized protein</fullName>
    </submittedName>
</protein>
<feature type="region of interest" description="Disordered" evidence="1">
    <location>
        <begin position="166"/>
        <end position="221"/>
    </location>
</feature>
<dbReference type="RefSeq" id="WP_231444819.1">
    <property type="nucleotide sequence ID" value="NZ_JAJOMB010000012.1"/>
</dbReference>
<feature type="compositionally biased region" description="Pro residues" evidence="1">
    <location>
        <begin position="177"/>
        <end position="189"/>
    </location>
</feature>
<dbReference type="AlphaFoldDB" id="A0A9X1NGD2"/>
<sequence length="221" mass="23607">MAFGDWLGRMFGREPEPEAPRLELPKVKTSEELLVELAEFEQEIAERVPTMVLSRVARVASIVRDIVPRLDQLGAGSYQAHTVVATATSYLPEAVGGYLRLPRSWADTRPIANGKTALLVLCDQLDLLGYKMDQILDAVVRADAAALIAHGQFLAEKFGAGSGLELGEITAPSQPGQAPPPLSQAPPPATSSVAQPDLEDEPTDPGRTPPARRLEPPSGTA</sequence>
<accession>A0A9X1NGD2</accession>
<evidence type="ECO:0000313" key="3">
    <source>
        <dbReference type="Proteomes" id="UP001138997"/>
    </source>
</evidence>
<keyword evidence="3" id="KW-1185">Reference proteome</keyword>
<dbReference type="Proteomes" id="UP001138997">
    <property type="component" value="Unassembled WGS sequence"/>
</dbReference>
<comment type="caution">
    <text evidence="2">The sequence shown here is derived from an EMBL/GenBank/DDBJ whole genome shotgun (WGS) entry which is preliminary data.</text>
</comment>
<dbReference type="EMBL" id="JAJOMB010000012">
    <property type="protein sequence ID" value="MCD5313535.1"/>
    <property type="molecule type" value="Genomic_DNA"/>
</dbReference>
<reference evidence="2" key="1">
    <citation type="submission" date="2021-11" db="EMBL/GenBank/DDBJ databases">
        <title>Streptomyces corallinus and Kineosporia corallina sp. nov., two new coral-derived marine actinobacteria.</title>
        <authorList>
            <person name="Buangrab K."/>
            <person name="Sutthacheep M."/>
            <person name="Yeemin T."/>
            <person name="Harunari E."/>
            <person name="Igarashi Y."/>
            <person name="Sripreechasak P."/>
            <person name="Kanchanasin P."/>
            <person name="Tanasupawat S."/>
            <person name="Phongsopitanun W."/>
        </authorList>
    </citation>
    <scope>NUCLEOTIDE SEQUENCE</scope>
    <source>
        <strain evidence="2">JCM 31032</strain>
    </source>
</reference>
<evidence type="ECO:0000313" key="2">
    <source>
        <dbReference type="EMBL" id="MCD5313535.1"/>
    </source>
</evidence>
<name>A0A9X1NGD2_9ACTN</name>
<proteinExistence type="predicted"/>
<evidence type="ECO:0000256" key="1">
    <source>
        <dbReference type="SAM" id="MobiDB-lite"/>
    </source>
</evidence>
<gene>
    <name evidence="2" type="ORF">LR394_21740</name>
</gene>